<feature type="domain" description="Nucleotidyl transferase" evidence="3">
    <location>
        <begin position="7"/>
        <end position="233"/>
    </location>
</feature>
<evidence type="ECO:0000256" key="1">
    <source>
        <dbReference type="ARBA" id="ARBA00022679"/>
    </source>
</evidence>
<dbReference type="EMBL" id="SOJN01000080">
    <property type="protein sequence ID" value="TET45538.1"/>
    <property type="molecule type" value="Genomic_DNA"/>
</dbReference>
<keyword evidence="2" id="KW-0548">Nucleotidyltransferase</keyword>
<dbReference type="Gene3D" id="2.160.10.10">
    <property type="entry name" value="Hexapeptide repeat proteins"/>
    <property type="match status" value="1"/>
</dbReference>
<gene>
    <name evidence="4" type="ORF">E3J62_07195</name>
</gene>
<keyword evidence="1 4" id="KW-0808">Transferase</keyword>
<dbReference type="GO" id="GO:0016779">
    <property type="term" value="F:nucleotidyltransferase activity"/>
    <property type="evidence" value="ECO:0007669"/>
    <property type="project" value="UniProtKB-KW"/>
</dbReference>
<comment type="caution">
    <text evidence="4">The sequence shown here is derived from an EMBL/GenBank/DDBJ whole genome shotgun (WGS) entry which is preliminary data.</text>
</comment>
<evidence type="ECO:0000259" key="3">
    <source>
        <dbReference type="Pfam" id="PF00483"/>
    </source>
</evidence>
<accession>A0A523USN1</accession>
<dbReference type="InterPro" id="IPR029044">
    <property type="entry name" value="Nucleotide-diphossugar_trans"/>
</dbReference>
<dbReference type="Pfam" id="PF00483">
    <property type="entry name" value="NTP_transferase"/>
    <property type="match status" value="1"/>
</dbReference>
<reference evidence="4 5" key="1">
    <citation type="submission" date="2019-03" db="EMBL/GenBank/DDBJ databases">
        <title>Metabolic potential of uncultured bacteria and archaea associated with petroleum seepage in deep-sea sediments.</title>
        <authorList>
            <person name="Dong X."/>
            <person name="Hubert C."/>
        </authorList>
    </citation>
    <scope>NUCLEOTIDE SEQUENCE [LARGE SCALE GENOMIC DNA]</scope>
    <source>
        <strain evidence="4">E44_bin18</strain>
    </source>
</reference>
<evidence type="ECO:0000256" key="2">
    <source>
        <dbReference type="ARBA" id="ARBA00022695"/>
    </source>
</evidence>
<dbReference type="SUPFAM" id="SSF53448">
    <property type="entry name" value="Nucleotide-diphospho-sugar transferases"/>
    <property type="match status" value="1"/>
</dbReference>
<dbReference type="Gene3D" id="3.90.550.10">
    <property type="entry name" value="Spore Coat Polysaccharide Biosynthesis Protein SpsA, Chain A"/>
    <property type="match status" value="1"/>
</dbReference>
<name>A0A523USN1_UNCT6</name>
<dbReference type="InterPro" id="IPR050065">
    <property type="entry name" value="GlmU-like"/>
</dbReference>
<proteinExistence type="predicted"/>
<organism evidence="4 5">
    <name type="scientific">candidate division TA06 bacterium</name>
    <dbReference type="NCBI Taxonomy" id="2250710"/>
    <lineage>
        <taxon>Bacteria</taxon>
        <taxon>Bacteria division TA06</taxon>
    </lineage>
</organism>
<protein>
    <submittedName>
        <fullName evidence="4">Nucleotidyl transferase</fullName>
    </submittedName>
</protein>
<evidence type="ECO:0000313" key="4">
    <source>
        <dbReference type="EMBL" id="TET45538.1"/>
    </source>
</evidence>
<dbReference type="PANTHER" id="PTHR43584">
    <property type="entry name" value="NUCLEOTIDYL TRANSFERASE"/>
    <property type="match status" value="1"/>
</dbReference>
<dbReference type="InterPro" id="IPR005835">
    <property type="entry name" value="NTP_transferase_dom"/>
</dbReference>
<dbReference type="Proteomes" id="UP000315525">
    <property type="component" value="Unassembled WGS sequence"/>
</dbReference>
<evidence type="ECO:0000313" key="5">
    <source>
        <dbReference type="Proteomes" id="UP000315525"/>
    </source>
</evidence>
<dbReference type="CDD" id="cd04181">
    <property type="entry name" value="NTP_transferase"/>
    <property type="match status" value="1"/>
</dbReference>
<sequence length="328" mass="35589">MGKLEVVIPVAGVGKRLRPHTYSMPKALIHVAGKPILGHILDEVESLRPSKVVLVVGHAASMIKEYVKKKRNSVYKFVHQPQPKGIGHAVSLAGQELSGGPLLIILGDTIFKTDLKRVISKRKNAIGVKRVSDPSRFGVVEVQGGRIRRVIEKPKRPTSNLAIVGIYYIEDSRVLLEELDRLVSSGKSTKGEFQFTDGLAGMVKRGLRLGTFKVEGWYDCGTVKATLDANVSLLELSGGNRRRFKDSVVLKPSYVDRSATILRSVIGPHTTVAKGAVIIDSAVRSSIVEAGARIENTILERSLVGRAARIEGKAASVNASELSKLSYL</sequence>
<dbReference type="AlphaFoldDB" id="A0A523USN1"/>
<dbReference type="PANTHER" id="PTHR43584:SF8">
    <property type="entry name" value="N-ACETYLMURAMATE ALPHA-1-PHOSPHATE URIDYLYLTRANSFERASE"/>
    <property type="match status" value="1"/>
</dbReference>